<feature type="compositionally biased region" description="Basic and acidic residues" evidence="1">
    <location>
        <begin position="455"/>
        <end position="491"/>
    </location>
</feature>
<evidence type="ECO:0000256" key="1">
    <source>
        <dbReference type="SAM" id="MobiDB-lite"/>
    </source>
</evidence>
<reference evidence="2 3" key="1">
    <citation type="submission" date="2024-07" db="EMBL/GenBank/DDBJ databases">
        <title>Section-level genome sequencing and comparative genomics of Aspergillus sections Usti and Cavernicolus.</title>
        <authorList>
            <consortium name="Lawrence Berkeley National Laboratory"/>
            <person name="Nybo J.L."/>
            <person name="Vesth T.C."/>
            <person name="Theobald S."/>
            <person name="Frisvad J.C."/>
            <person name="Larsen T.O."/>
            <person name="Kjaerboelling I."/>
            <person name="Rothschild-Mancinelli K."/>
            <person name="Lyhne E.K."/>
            <person name="Kogle M.E."/>
            <person name="Barry K."/>
            <person name="Clum A."/>
            <person name="Na H."/>
            <person name="Ledsgaard L."/>
            <person name="Lin J."/>
            <person name="Lipzen A."/>
            <person name="Kuo A."/>
            <person name="Riley R."/>
            <person name="Mondo S."/>
            <person name="Labutti K."/>
            <person name="Haridas S."/>
            <person name="Pangalinan J."/>
            <person name="Salamov A.A."/>
            <person name="Simmons B.A."/>
            <person name="Magnuson J.K."/>
            <person name="Chen J."/>
            <person name="Drula E."/>
            <person name="Henrissat B."/>
            <person name="Wiebenga A."/>
            <person name="Lubbers R.J."/>
            <person name="Gomes A.C."/>
            <person name="Macurrencykelacurrency M.R."/>
            <person name="Stajich J."/>
            <person name="Grigoriev I.V."/>
            <person name="Mortensen U.H."/>
            <person name="De Vries R.P."/>
            <person name="Baker S.E."/>
            <person name="Andersen M.R."/>
        </authorList>
    </citation>
    <scope>NUCLEOTIDE SEQUENCE [LARGE SCALE GENOMIC DNA]</scope>
    <source>
        <strain evidence="2 3">CBS 449.75</strain>
    </source>
</reference>
<dbReference type="RefSeq" id="XP_070886083.1">
    <property type="nucleotide sequence ID" value="XM_071029169.1"/>
</dbReference>
<feature type="region of interest" description="Disordered" evidence="1">
    <location>
        <begin position="1"/>
        <end position="112"/>
    </location>
</feature>
<gene>
    <name evidence="2" type="ORF">BJX67DRAFT_353974</name>
</gene>
<name>A0ABR4LSK1_9EURO</name>
<protein>
    <submittedName>
        <fullName evidence="2">Uncharacterized protein</fullName>
    </submittedName>
</protein>
<feature type="compositionally biased region" description="Basic and acidic residues" evidence="1">
    <location>
        <begin position="291"/>
        <end position="303"/>
    </location>
</feature>
<evidence type="ECO:0000313" key="3">
    <source>
        <dbReference type="Proteomes" id="UP001610432"/>
    </source>
</evidence>
<comment type="caution">
    <text evidence="2">The sequence shown here is derived from an EMBL/GenBank/DDBJ whole genome shotgun (WGS) entry which is preliminary data.</text>
</comment>
<evidence type="ECO:0000313" key="2">
    <source>
        <dbReference type="EMBL" id="KAL2867104.1"/>
    </source>
</evidence>
<feature type="compositionally biased region" description="Basic and acidic residues" evidence="1">
    <location>
        <begin position="350"/>
        <end position="359"/>
    </location>
</feature>
<organism evidence="2 3">
    <name type="scientific">Aspergillus lucknowensis</name>
    <dbReference type="NCBI Taxonomy" id="176173"/>
    <lineage>
        <taxon>Eukaryota</taxon>
        <taxon>Fungi</taxon>
        <taxon>Dikarya</taxon>
        <taxon>Ascomycota</taxon>
        <taxon>Pezizomycotina</taxon>
        <taxon>Eurotiomycetes</taxon>
        <taxon>Eurotiomycetidae</taxon>
        <taxon>Eurotiales</taxon>
        <taxon>Aspergillaceae</taxon>
        <taxon>Aspergillus</taxon>
        <taxon>Aspergillus subgen. Nidulantes</taxon>
    </lineage>
</organism>
<feature type="region of interest" description="Disordered" evidence="1">
    <location>
        <begin position="140"/>
        <end position="197"/>
    </location>
</feature>
<dbReference type="GeneID" id="98144241"/>
<dbReference type="EMBL" id="JBFXLQ010000021">
    <property type="protein sequence ID" value="KAL2867104.1"/>
    <property type="molecule type" value="Genomic_DNA"/>
</dbReference>
<feature type="compositionally biased region" description="Polar residues" evidence="1">
    <location>
        <begin position="366"/>
        <end position="380"/>
    </location>
</feature>
<dbReference type="Proteomes" id="UP001610432">
    <property type="component" value="Unassembled WGS sequence"/>
</dbReference>
<keyword evidence="3" id="KW-1185">Reference proteome</keyword>
<accession>A0ABR4LSK1</accession>
<proteinExistence type="predicted"/>
<sequence>MPTPERKPGQTSWARRQQQHQQQQHNSPFRRARHDPLHLDASFSPSPPRESPARHRRNFSQTGTLRGAFEFTSRLPFSENGEDVFLPQSTRRVSPRKRRSSSAMSLHSNPPELDEAYKQIEDANSLTDFDASDEEKALYRSNSDKFNRRLPSTTSRREHRLSTASDVSFTSDSSRRRAVDYTRDEERLKRATTSRSPVLDRSVLGTVPSSNHLQRRELENITVSKEEDYVAEPSVNVPSTWGSRARKSHGWIDSLKRNRENRTGSITDDLGEIPSQSKPESVPKVNGLPPAERKAVGETRPESLRYGLPSPPSAPTSPNQKEKYASGGQNIPNTPIVVFPSSTFNKRSPSKRDSQDLLRKLARNGSPIQNPSDATQTPEPTTIGRRIYDKTPVVTGAWIDTPVTQRPPASQPRDAIRTLGTSPSKSWGLEKLVEEASTADEQIADTEELSPNFEPPKEKVMGEKPAGEPLKESRTNESVKEEDRSESESKRSSLVPASHKSQGAGKDQKSALMPLPDHPKSALETVLEDHRSNKESLDVGDDTIESLQAIVDQQPTDDPKAEEADDTAYEQQVIEQLESAQSSDMKDFERIEGKLQSLADTMSHLKSGLNQLGNRVSRDTELIIASLTKGPVGPTDSKPFQLQKGCETCIHQSGAKQTSIPLPHLWDKGNVWWRPRPTLLGWCALIPLLWYWSESTMCDYYCHPFVSPSCEGNCLNLDAPRFPLVIPTMISRWFHLSDILIPLWTVLVALARFFGQVLGFWDGFVDDERPALNLTGKLLVEGDQMENFAATATPTAGGFIPPLSQWMWKQETHTPQPVPELDLGADLDGDLWDDISMDEDEFL</sequence>
<feature type="compositionally biased region" description="Polar residues" evidence="1">
    <location>
        <begin position="162"/>
        <end position="172"/>
    </location>
</feature>
<feature type="compositionally biased region" description="Basic and acidic residues" evidence="1">
    <location>
        <begin position="173"/>
        <end position="189"/>
    </location>
</feature>
<feature type="region of interest" description="Disordered" evidence="1">
    <location>
        <begin position="255"/>
        <end position="518"/>
    </location>
</feature>